<dbReference type="SUPFAM" id="SSF56808">
    <property type="entry name" value="Ribosomal protein L1"/>
    <property type="match status" value="1"/>
</dbReference>
<evidence type="ECO:0000256" key="2">
    <source>
        <dbReference type="SAM" id="Phobius"/>
    </source>
</evidence>
<sequence length="389" mass="44065">MFLIYSLNSLVPHPIYPSQPEVCLIVPDLFRGRRTDAAFAQYKETYEARLQSTGVTGINALLPFTQMRYEYRPYELKRKLVDSYDVFLCDGRIFHHCSKFFGKFMDKPFIPIHAILRDEEKKVKFSKHLQTEVDKALRRVTLTVTPYGSSFSVRHVGHSGLTTQELADNIEAVWKSLSDILPGGIGNIKAVYVKGSLTLPIPLYAAFVPPKEVPVGKFRQIPAPVEDELSTVPGRNVIVYPDGKIWYQDTQTEEDKEFIQVMVKNKTKVAKTEDSTVKLDVDGENAEDDAGDAAGDAVGAQTERLDKQKQTAAKGSDEDTDDEYDDIAAAEEEYLQNWSESISMKQLEEEEVSVCAFIIFMSQVFLCLSYIAVSFFFFCRSQRKINRRG</sequence>
<feature type="transmembrane region" description="Helical" evidence="2">
    <location>
        <begin position="356"/>
        <end position="379"/>
    </location>
</feature>
<keyword evidence="2" id="KW-0812">Transmembrane</keyword>
<name>A0AAV7XR03_9NEOP</name>
<dbReference type="InterPro" id="IPR023674">
    <property type="entry name" value="Ribosomal_uL1-like"/>
</dbReference>
<keyword evidence="2" id="KW-0472">Membrane</keyword>
<proteinExistence type="predicted"/>
<evidence type="ECO:0000256" key="1">
    <source>
        <dbReference type="SAM" id="MobiDB-lite"/>
    </source>
</evidence>
<feature type="compositionally biased region" description="Acidic residues" evidence="1">
    <location>
        <begin position="282"/>
        <end position="291"/>
    </location>
</feature>
<organism evidence="3 4">
    <name type="scientific">Megalurothrips usitatus</name>
    <name type="common">bean blossom thrips</name>
    <dbReference type="NCBI Taxonomy" id="439358"/>
    <lineage>
        <taxon>Eukaryota</taxon>
        <taxon>Metazoa</taxon>
        <taxon>Ecdysozoa</taxon>
        <taxon>Arthropoda</taxon>
        <taxon>Hexapoda</taxon>
        <taxon>Insecta</taxon>
        <taxon>Pterygota</taxon>
        <taxon>Neoptera</taxon>
        <taxon>Paraneoptera</taxon>
        <taxon>Thysanoptera</taxon>
        <taxon>Terebrantia</taxon>
        <taxon>Thripoidea</taxon>
        <taxon>Thripidae</taxon>
        <taxon>Megalurothrips</taxon>
    </lineage>
</organism>
<comment type="caution">
    <text evidence="3">The sequence shown here is derived from an EMBL/GenBank/DDBJ whole genome shotgun (WGS) entry which is preliminary data.</text>
</comment>
<accession>A0AAV7XR03</accession>
<dbReference type="AlphaFoldDB" id="A0AAV7XR03"/>
<gene>
    <name evidence="3" type="ORF">ONE63_008817</name>
</gene>
<evidence type="ECO:0000313" key="3">
    <source>
        <dbReference type="EMBL" id="KAJ1527297.1"/>
    </source>
</evidence>
<dbReference type="Pfam" id="PF00687">
    <property type="entry name" value="Ribosomal_L1"/>
    <property type="match status" value="1"/>
</dbReference>
<evidence type="ECO:0000313" key="4">
    <source>
        <dbReference type="Proteomes" id="UP001075354"/>
    </source>
</evidence>
<dbReference type="InterPro" id="IPR028364">
    <property type="entry name" value="Ribosomal_uL1/biogenesis"/>
</dbReference>
<keyword evidence="4" id="KW-1185">Reference proteome</keyword>
<dbReference type="EMBL" id="JAPTSV010000006">
    <property type="protein sequence ID" value="KAJ1527297.1"/>
    <property type="molecule type" value="Genomic_DNA"/>
</dbReference>
<protein>
    <submittedName>
        <fullName evidence="3">Uncharacterized protein</fullName>
    </submittedName>
</protein>
<reference evidence="3" key="1">
    <citation type="submission" date="2022-12" db="EMBL/GenBank/DDBJ databases">
        <title>Chromosome-level genome assembly of the bean flower thrips Megalurothrips usitatus.</title>
        <authorList>
            <person name="Ma L."/>
            <person name="Liu Q."/>
            <person name="Li H."/>
            <person name="Cai W."/>
        </authorList>
    </citation>
    <scope>NUCLEOTIDE SEQUENCE</scope>
    <source>
        <strain evidence="3">Cailab_2022a</strain>
    </source>
</reference>
<feature type="region of interest" description="Disordered" evidence="1">
    <location>
        <begin position="280"/>
        <end position="322"/>
    </location>
</feature>
<keyword evidence="2" id="KW-1133">Transmembrane helix</keyword>
<dbReference type="Proteomes" id="UP001075354">
    <property type="component" value="Chromosome 6"/>
</dbReference>